<dbReference type="Proteomes" id="UP000325030">
    <property type="component" value="Chromosome"/>
</dbReference>
<keyword evidence="3" id="KW-1185">Reference proteome</keyword>
<dbReference type="AlphaFoldDB" id="A0A510E5W8"/>
<proteinExistence type="predicted"/>
<dbReference type="KEGG" id="step:IC006_2368"/>
<evidence type="ECO:0000313" key="2">
    <source>
        <dbReference type="EMBL" id="BBG27817.1"/>
    </source>
</evidence>
<dbReference type="Proteomes" id="UP000322983">
    <property type="component" value="Chromosome"/>
</dbReference>
<evidence type="ECO:0000313" key="4">
    <source>
        <dbReference type="Proteomes" id="UP000325030"/>
    </source>
</evidence>
<name>A0A510E5W8_9CREN</name>
<evidence type="ECO:0000313" key="3">
    <source>
        <dbReference type="Proteomes" id="UP000322983"/>
    </source>
</evidence>
<dbReference type="STRING" id="1294262.GCA_001316085_02087"/>
<organism evidence="2 4">
    <name type="scientific">Sulfuracidifex tepidarius</name>
    <dbReference type="NCBI Taxonomy" id="1294262"/>
    <lineage>
        <taxon>Archaea</taxon>
        <taxon>Thermoproteota</taxon>
        <taxon>Thermoprotei</taxon>
        <taxon>Sulfolobales</taxon>
        <taxon>Sulfolobaceae</taxon>
        <taxon>Sulfuracidifex</taxon>
    </lineage>
</organism>
<reference evidence="4" key="1">
    <citation type="submission" date="2018-09" db="EMBL/GenBank/DDBJ databases">
        <title>Complete Genome Sequencing of Sulfolobus sp. JCM 16834.</title>
        <authorList>
            <person name="Kato S."/>
            <person name="Itoh T."/>
            <person name="Ohkuma M."/>
        </authorList>
    </citation>
    <scope>NUCLEOTIDE SEQUENCE [LARGE SCALE GENOMIC DNA]</scope>
    <source>
        <strain evidence="4">IC-007</strain>
    </source>
</reference>
<dbReference type="GeneID" id="43938226"/>
<evidence type="ECO:0000313" key="1">
    <source>
        <dbReference type="EMBL" id="BBG25033.1"/>
    </source>
</evidence>
<dbReference type="EMBL" id="AP018929">
    <property type="protein sequence ID" value="BBG25033.1"/>
    <property type="molecule type" value="Genomic_DNA"/>
</dbReference>
<dbReference type="RefSeq" id="WP_162302137.1">
    <property type="nucleotide sequence ID" value="NZ_AP018930.1"/>
</dbReference>
<accession>A0A510DXU9</accession>
<protein>
    <submittedName>
        <fullName evidence="2">Uncharacterized protein</fullName>
    </submittedName>
</protein>
<gene>
    <name evidence="1" type="ORF">IC006_2368</name>
    <name evidence="2" type="ORF">IC007_2372</name>
</gene>
<sequence length="51" mass="6113">MEIVQYIQDKLYRNFKEVRLASLCLLKAGDRNMYLVFHFLYLVLKGQGNFI</sequence>
<accession>A0A510E5W8</accession>
<dbReference type="EMBL" id="AP018930">
    <property type="protein sequence ID" value="BBG27817.1"/>
    <property type="molecule type" value="Genomic_DNA"/>
</dbReference>
<reference evidence="2 3" key="2">
    <citation type="journal article" date="2020" name="Int. J. Syst. Evol. Microbiol.">
        <title>Sulfuracidifex tepidarius gen. nov., sp. nov. and transfer of Sulfolobus metallicus Huber and Stetter 1992 to the genus Sulfuracidifex as Sulfuracidifex metallicus comb. nov.</title>
        <authorList>
            <person name="Itoh T."/>
            <person name="Miura T."/>
            <person name="Sakai H.D."/>
            <person name="Kato S."/>
            <person name="Ohkuma M."/>
            <person name="Takashina T."/>
        </authorList>
    </citation>
    <scope>NUCLEOTIDE SEQUENCE</scope>
    <source>
        <strain evidence="1 3">IC-006</strain>
        <strain evidence="2">IC-007</strain>
    </source>
</reference>